<dbReference type="RefSeq" id="XP_005719396.1">
    <property type="nucleotide sequence ID" value="XM_005719339.1"/>
</dbReference>
<sequence>MATWGLLSRLRLSPCTLSRRSHTQIASSASSEERPPWTPAGKPSPSPDRSIFCAPPIPRETRIPNTTVVRDRRTAARAVEALLSLPHDALVAWDTETTGVNPAKESPVGKGNVICATAYAGHNVDFGTGPRLYVDCLDGETGRGMLEVFKGYFENERCKKVWHNYAYDRHILANHGIVTRGFGGDTMHMARLFDSSRQRYSLQELCYTYLDRGLVKTNMKERFGNLEKLKNGDMGKRIVIPETIDLQRSVEHGDEWIEYAAADAELTHRLCYTLKAKLEEMGINGNNSSPEMTSRFSNLYELYQDLLLPFGEVLTDIERTGFRVDVDWLKRAEVKADADRVALEDQFRLWAEKHSPDARYMNINSGLQKQQLFFAPCVNRKDKRKKMPAEKSFDLEPAEFLPEKYVNEIREQRDSMPSQGDQLTKKLKKTVVLKGLEKPFAAETAGGWPSVSASAMEKLAGSPRATPPIYGDPDDPDMCLAVDDMISSTRISTLISSFIVPLQNWPGADGRIHASLNLNTETGRLSSRRPNLQNQPALEKDRYRVRKAFVPEKGNSLIVADYGQLELRLLAHITNCQSMIDAFKAGGDFHSRTALTMFDEIAKSVERGECLLERDEKDADANALPLVKEKFSSERRKAKTLNFSIAYGKTVKGLARDWNVSTKEARDTLDLWYKERQEVLQWQYDCKSFVRENKYVETILGRRRHLPDVDNHIFSKRNHAERAAINAPLQGSAADLVMAAMVKLHKNRVLRGLGWKIILQVHDEIILEGPDESADVALPIIVKEMKTPVGAPLRVDLTVDAKCAKSWFEAK</sequence>
<evidence type="ECO:0000256" key="1">
    <source>
        <dbReference type="ARBA" id="ARBA00022705"/>
    </source>
</evidence>
<gene>
    <name evidence="5" type="ORF">CHC_T00010150001</name>
</gene>
<dbReference type="CDD" id="cd08640">
    <property type="entry name" value="DNA_pol_A_plastid_like"/>
    <property type="match status" value="1"/>
</dbReference>
<feature type="domain" description="DNA-directed DNA polymerase family A palm" evidence="4">
    <location>
        <begin position="544"/>
        <end position="773"/>
    </location>
</feature>
<dbReference type="Pfam" id="PF00476">
    <property type="entry name" value="DNA_pol_A"/>
    <property type="match status" value="2"/>
</dbReference>
<dbReference type="Gene3D" id="1.10.150.20">
    <property type="entry name" value="5' to 3' exonuclease, C-terminal subdomain"/>
    <property type="match status" value="1"/>
</dbReference>
<dbReference type="InterPro" id="IPR001098">
    <property type="entry name" value="DNA-dir_DNA_pol_A_palm_dom"/>
</dbReference>
<name>R7QQ52_CHOCR</name>
<accession>R7QQ52</accession>
<dbReference type="OMA" id="QSNAQEW"/>
<dbReference type="Gene3D" id="3.30.70.370">
    <property type="match status" value="1"/>
</dbReference>
<dbReference type="InterPro" id="IPR002562">
    <property type="entry name" value="3'-5'_exonuclease_dom"/>
</dbReference>
<dbReference type="GO" id="GO:0003677">
    <property type="term" value="F:DNA binding"/>
    <property type="evidence" value="ECO:0007669"/>
    <property type="project" value="InterPro"/>
</dbReference>
<dbReference type="EMBL" id="HG002044">
    <property type="protein sequence ID" value="CDF39485.1"/>
    <property type="molecule type" value="Genomic_DNA"/>
</dbReference>
<dbReference type="SUPFAM" id="SSF56672">
    <property type="entry name" value="DNA/RNA polymerases"/>
    <property type="match status" value="1"/>
</dbReference>
<evidence type="ECO:0000313" key="5">
    <source>
        <dbReference type="EMBL" id="CDF39485.1"/>
    </source>
</evidence>
<feature type="compositionally biased region" description="Pro residues" evidence="2">
    <location>
        <begin position="36"/>
        <end position="46"/>
    </location>
</feature>
<organism evidence="5 6">
    <name type="scientific">Chondrus crispus</name>
    <name type="common">Carrageen Irish moss</name>
    <name type="synonym">Polymorpha crispa</name>
    <dbReference type="NCBI Taxonomy" id="2769"/>
    <lineage>
        <taxon>Eukaryota</taxon>
        <taxon>Rhodophyta</taxon>
        <taxon>Florideophyceae</taxon>
        <taxon>Rhodymeniophycidae</taxon>
        <taxon>Gigartinales</taxon>
        <taxon>Gigartinaceae</taxon>
        <taxon>Chondrus</taxon>
    </lineage>
</organism>
<feature type="domain" description="3'-5' exonuclease" evidence="3">
    <location>
        <begin position="66"/>
        <end position="279"/>
    </location>
</feature>
<dbReference type="SMART" id="SM00474">
    <property type="entry name" value="35EXOc"/>
    <property type="match status" value="1"/>
</dbReference>
<dbReference type="OrthoDB" id="275278at2759"/>
<dbReference type="AlphaFoldDB" id="R7QQ52"/>
<dbReference type="GeneID" id="17327115"/>
<proteinExistence type="predicted"/>
<dbReference type="Gene3D" id="1.20.1060.10">
    <property type="entry name" value="Taq DNA Polymerase, Chain T, domain 4"/>
    <property type="match status" value="1"/>
</dbReference>
<dbReference type="GO" id="GO:0003887">
    <property type="term" value="F:DNA-directed DNA polymerase activity"/>
    <property type="evidence" value="ECO:0007669"/>
    <property type="project" value="InterPro"/>
</dbReference>
<evidence type="ECO:0000256" key="2">
    <source>
        <dbReference type="SAM" id="MobiDB-lite"/>
    </source>
</evidence>
<evidence type="ECO:0000313" key="6">
    <source>
        <dbReference type="Proteomes" id="UP000012073"/>
    </source>
</evidence>
<protein>
    <submittedName>
        <fullName evidence="5">DNA polymerase type I with a mitochondrial signal peptide</fullName>
    </submittedName>
</protein>
<dbReference type="SUPFAM" id="SSF53098">
    <property type="entry name" value="Ribonuclease H-like"/>
    <property type="match status" value="1"/>
</dbReference>
<dbReference type="KEGG" id="ccp:CHC_T00010150001"/>
<keyword evidence="1" id="KW-0235">DNA replication</keyword>
<feature type="region of interest" description="Disordered" evidence="2">
    <location>
        <begin position="21"/>
        <end position="50"/>
    </location>
</feature>
<reference evidence="6" key="1">
    <citation type="journal article" date="2013" name="Proc. Natl. Acad. Sci. U.S.A.">
        <title>Genome structure and metabolic features in the red seaweed Chondrus crispus shed light on evolution of the Archaeplastida.</title>
        <authorList>
            <person name="Collen J."/>
            <person name="Porcel B."/>
            <person name="Carre W."/>
            <person name="Ball S.G."/>
            <person name="Chaparro C."/>
            <person name="Tonon T."/>
            <person name="Barbeyron T."/>
            <person name="Michel G."/>
            <person name="Noel B."/>
            <person name="Valentin K."/>
            <person name="Elias M."/>
            <person name="Artiguenave F."/>
            <person name="Arun A."/>
            <person name="Aury J.M."/>
            <person name="Barbosa-Neto J.F."/>
            <person name="Bothwell J.H."/>
            <person name="Bouget F.Y."/>
            <person name="Brillet L."/>
            <person name="Cabello-Hurtado F."/>
            <person name="Capella-Gutierrez S."/>
            <person name="Charrier B."/>
            <person name="Cladiere L."/>
            <person name="Cock J.M."/>
            <person name="Coelho S.M."/>
            <person name="Colleoni C."/>
            <person name="Czjzek M."/>
            <person name="Da Silva C."/>
            <person name="Delage L."/>
            <person name="Denoeud F."/>
            <person name="Deschamps P."/>
            <person name="Dittami S.M."/>
            <person name="Gabaldon T."/>
            <person name="Gachon C.M."/>
            <person name="Groisillier A."/>
            <person name="Herve C."/>
            <person name="Jabbari K."/>
            <person name="Katinka M."/>
            <person name="Kloareg B."/>
            <person name="Kowalczyk N."/>
            <person name="Labadie K."/>
            <person name="Leblanc C."/>
            <person name="Lopez P.J."/>
            <person name="McLachlan D.H."/>
            <person name="Meslet-Cladiere L."/>
            <person name="Moustafa A."/>
            <person name="Nehr Z."/>
            <person name="Nyvall Collen P."/>
            <person name="Panaud O."/>
            <person name="Partensky F."/>
            <person name="Poulain J."/>
            <person name="Rensing S.A."/>
            <person name="Rousvoal S."/>
            <person name="Samson G."/>
            <person name="Symeonidi A."/>
            <person name="Weissenbach J."/>
            <person name="Zambounis A."/>
            <person name="Wincker P."/>
            <person name="Boyen C."/>
        </authorList>
    </citation>
    <scope>NUCLEOTIDE SEQUENCE [LARGE SCALE GENOMIC DNA]</scope>
    <source>
        <strain evidence="6">cv. Stackhouse</strain>
    </source>
</reference>
<dbReference type="InterPro" id="IPR036397">
    <property type="entry name" value="RNaseH_sf"/>
</dbReference>
<dbReference type="PRINTS" id="PR00868">
    <property type="entry name" value="DNAPOLI"/>
</dbReference>
<dbReference type="PANTHER" id="PTHR10133:SF27">
    <property type="entry name" value="DNA POLYMERASE NU"/>
    <property type="match status" value="1"/>
</dbReference>
<dbReference type="GO" id="GO:0006302">
    <property type="term" value="P:double-strand break repair"/>
    <property type="evidence" value="ECO:0007669"/>
    <property type="project" value="TreeGrafter"/>
</dbReference>
<dbReference type="CDD" id="cd06139">
    <property type="entry name" value="DNA_polA_I_Ecoli_like_exo"/>
    <property type="match status" value="1"/>
</dbReference>
<dbReference type="InterPro" id="IPR002298">
    <property type="entry name" value="DNA_polymerase_A"/>
</dbReference>
<dbReference type="PhylomeDB" id="R7QQ52"/>
<dbReference type="SMART" id="SM00482">
    <property type="entry name" value="POLAc"/>
    <property type="match status" value="1"/>
</dbReference>
<feature type="compositionally biased region" description="Polar residues" evidence="2">
    <location>
        <begin position="21"/>
        <end position="30"/>
    </location>
</feature>
<keyword evidence="6" id="KW-1185">Reference proteome</keyword>
<dbReference type="InterPro" id="IPR012337">
    <property type="entry name" value="RNaseH-like_sf"/>
</dbReference>
<dbReference type="GO" id="GO:0008408">
    <property type="term" value="F:3'-5' exonuclease activity"/>
    <property type="evidence" value="ECO:0007669"/>
    <property type="project" value="InterPro"/>
</dbReference>
<dbReference type="Gramene" id="CDF39485">
    <property type="protein sequence ID" value="CDF39485"/>
    <property type="gene ID" value="CHC_T00010150001"/>
</dbReference>
<dbReference type="Pfam" id="PF01612">
    <property type="entry name" value="DNA_pol_A_exo1"/>
    <property type="match status" value="1"/>
</dbReference>
<dbReference type="PANTHER" id="PTHR10133">
    <property type="entry name" value="DNA POLYMERASE I"/>
    <property type="match status" value="1"/>
</dbReference>
<dbReference type="InterPro" id="IPR043502">
    <property type="entry name" value="DNA/RNA_pol_sf"/>
</dbReference>
<evidence type="ECO:0000259" key="3">
    <source>
        <dbReference type="SMART" id="SM00474"/>
    </source>
</evidence>
<dbReference type="STRING" id="2769.R7QQ52"/>
<dbReference type="Gene3D" id="3.30.420.10">
    <property type="entry name" value="Ribonuclease H-like superfamily/Ribonuclease H"/>
    <property type="match status" value="1"/>
</dbReference>
<evidence type="ECO:0000259" key="4">
    <source>
        <dbReference type="SMART" id="SM00482"/>
    </source>
</evidence>
<dbReference type="Proteomes" id="UP000012073">
    <property type="component" value="Unassembled WGS sequence"/>
</dbReference>
<dbReference type="GO" id="GO:0006261">
    <property type="term" value="P:DNA-templated DNA replication"/>
    <property type="evidence" value="ECO:0007669"/>
    <property type="project" value="InterPro"/>
</dbReference>